<dbReference type="AlphaFoldDB" id="M8E9M3"/>
<dbReference type="GO" id="GO:0018773">
    <property type="term" value="F:acetylpyruvate hydrolase activity"/>
    <property type="evidence" value="ECO:0007669"/>
    <property type="project" value="TreeGrafter"/>
</dbReference>
<dbReference type="GO" id="GO:0046872">
    <property type="term" value="F:metal ion binding"/>
    <property type="evidence" value="ECO:0007669"/>
    <property type="project" value="UniProtKB-KW"/>
</dbReference>
<protein>
    <recommendedName>
        <fullName evidence="7">2-hydroxyhepta-2,4-diene-1,7-dioate isomerase</fullName>
    </recommendedName>
</protein>
<dbReference type="Proteomes" id="UP000012081">
    <property type="component" value="Unassembled WGS sequence"/>
</dbReference>
<dbReference type="SUPFAM" id="SSF56529">
    <property type="entry name" value="FAH"/>
    <property type="match status" value="1"/>
</dbReference>
<evidence type="ECO:0000259" key="4">
    <source>
        <dbReference type="Pfam" id="PF10370"/>
    </source>
</evidence>
<dbReference type="OrthoDB" id="9805307at2"/>
<dbReference type="GO" id="GO:0019752">
    <property type="term" value="P:carboxylic acid metabolic process"/>
    <property type="evidence" value="ECO:0007669"/>
    <property type="project" value="UniProtKB-ARBA"/>
</dbReference>
<dbReference type="PANTHER" id="PTHR11820:SF7">
    <property type="entry name" value="ACYLPYRUVASE FAHD1, MITOCHONDRIAL"/>
    <property type="match status" value="1"/>
</dbReference>
<feature type="domain" description="Fumarylacetoacetase-like C-terminal" evidence="3">
    <location>
        <begin position="60"/>
        <end position="254"/>
    </location>
</feature>
<dbReference type="Pfam" id="PF01557">
    <property type="entry name" value="FAA_hydrolase"/>
    <property type="match status" value="1"/>
</dbReference>
<evidence type="ECO:0000259" key="3">
    <source>
        <dbReference type="Pfam" id="PF01557"/>
    </source>
</evidence>
<comment type="similarity">
    <text evidence="1">Belongs to the FAH family.</text>
</comment>
<comment type="caution">
    <text evidence="5">The sequence shown here is derived from an EMBL/GenBank/DDBJ whole genome shotgun (WGS) entry which is preliminary data.</text>
</comment>
<keyword evidence="6" id="KW-1185">Reference proteome</keyword>
<dbReference type="EMBL" id="APBN01000005">
    <property type="protein sequence ID" value="EMT52175.1"/>
    <property type="molecule type" value="Genomic_DNA"/>
</dbReference>
<name>M8E9M3_9BACL</name>
<evidence type="ECO:0000313" key="6">
    <source>
        <dbReference type="Proteomes" id="UP000012081"/>
    </source>
</evidence>
<keyword evidence="2" id="KW-0479">Metal-binding</keyword>
<dbReference type="RefSeq" id="WP_003389228.1">
    <property type="nucleotide sequence ID" value="NZ_APBN01000005.1"/>
</dbReference>
<evidence type="ECO:0000256" key="2">
    <source>
        <dbReference type="ARBA" id="ARBA00022723"/>
    </source>
</evidence>
<evidence type="ECO:0008006" key="7">
    <source>
        <dbReference type="Google" id="ProtNLM"/>
    </source>
</evidence>
<gene>
    <name evidence="5" type="ORF">I532_15068</name>
</gene>
<evidence type="ECO:0000313" key="5">
    <source>
        <dbReference type="EMBL" id="EMT52175.1"/>
    </source>
</evidence>
<dbReference type="Gene3D" id="3.90.850.10">
    <property type="entry name" value="Fumarylacetoacetase-like, C-terminal domain"/>
    <property type="match status" value="1"/>
</dbReference>
<evidence type="ECO:0000256" key="1">
    <source>
        <dbReference type="ARBA" id="ARBA00010211"/>
    </source>
</evidence>
<dbReference type="PANTHER" id="PTHR11820">
    <property type="entry name" value="ACYLPYRUVASE"/>
    <property type="match status" value="1"/>
</dbReference>
<dbReference type="PATRIC" id="fig|1300222.3.peg.3152"/>
<proteinExistence type="inferred from homology"/>
<organism evidence="5 6">
    <name type="scientific">Brevibacillus borstelensis AK1</name>
    <dbReference type="NCBI Taxonomy" id="1300222"/>
    <lineage>
        <taxon>Bacteria</taxon>
        <taxon>Bacillati</taxon>
        <taxon>Bacillota</taxon>
        <taxon>Bacilli</taxon>
        <taxon>Bacillales</taxon>
        <taxon>Paenibacillaceae</taxon>
        <taxon>Brevibacillus</taxon>
    </lineage>
</organism>
<dbReference type="STRING" id="1300222.I532_15068"/>
<sequence>MIVRYERNGKVKHGWMVEEEQKVRVIEGDIYKVQSAKPIMTGLELPLSEVTLLAPCTPSKVVCIGVNYFDHAEEMGMETPEEPLMFLKPSTTVVGPGEPIIYPRLTNQLHYEAELAVVIKKRAHRVKAEEAEDFILGYTCAIDVTARDLQHKDGQWTRSKSFDTFCPLGPAIAAKLDHRDARIVTRVNGEVRQDASTRQMIFPVPRLIEAVSAVMTLLPGDVILTGTPVGVGELHPGDEISVTIEGIGTLATHVIAES</sequence>
<reference evidence="5 6" key="1">
    <citation type="submission" date="2013-03" db="EMBL/GenBank/DDBJ databases">
        <title>Assembly of a new bacterial strain Brevibacillus borstelensis AK1.</title>
        <authorList>
            <person name="Rajan I."/>
            <person name="PoliReddy D."/>
            <person name="Sugumar T."/>
            <person name="Rathinam K."/>
            <person name="Alqarawi S."/>
            <person name="Khalil A.B."/>
            <person name="Sivakumar N."/>
        </authorList>
    </citation>
    <scope>NUCLEOTIDE SEQUENCE [LARGE SCALE GENOMIC DNA]</scope>
    <source>
        <strain evidence="5 6">AK1</strain>
    </source>
</reference>
<dbReference type="InterPro" id="IPR018833">
    <property type="entry name" value="Rv2993c-like_N"/>
</dbReference>
<dbReference type="InterPro" id="IPR011234">
    <property type="entry name" value="Fumarylacetoacetase-like_C"/>
</dbReference>
<accession>M8E9M3</accession>
<dbReference type="FunFam" id="3.90.850.10:FF:000002">
    <property type="entry name" value="2-hydroxyhepta-2,4-diene-1,7-dioate isomerase"/>
    <property type="match status" value="1"/>
</dbReference>
<dbReference type="GO" id="GO:0016853">
    <property type="term" value="F:isomerase activity"/>
    <property type="evidence" value="ECO:0007669"/>
    <property type="project" value="UniProtKB-ARBA"/>
</dbReference>
<dbReference type="InterPro" id="IPR036663">
    <property type="entry name" value="Fumarylacetoacetase_C_sf"/>
</dbReference>
<feature type="domain" description="Rv2993c-like N-terminal" evidence="4">
    <location>
        <begin position="2"/>
        <end position="55"/>
    </location>
</feature>
<dbReference type="Pfam" id="PF10370">
    <property type="entry name" value="Rv2993c-like_N"/>
    <property type="match status" value="1"/>
</dbReference>